<keyword evidence="1 11" id="KW-0698">rRNA processing</keyword>
<evidence type="ECO:0000259" key="13">
    <source>
        <dbReference type="Pfam" id="PF01728"/>
    </source>
</evidence>
<evidence type="ECO:0000256" key="11">
    <source>
        <dbReference type="HAMAP-Rule" id="MF_01547"/>
    </source>
</evidence>
<dbReference type="PIRSF" id="PIRSF005461">
    <property type="entry name" value="23S_rRNA_mtase"/>
    <property type="match status" value="1"/>
</dbReference>
<dbReference type="InterPro" id="IPR002877">
    <property type="entry name" value="RNA_MeTrfase_FtsJ_dom"/>
</dbReference>
<evidence type="ECO:0000256" key="9">
    <source>
        <dbReference type="ARBA" id="ARBA00042745"/>
    </source>
</evidence>
<evidence type="ECO:0000256" key="10">
    <source>
        <dbReference type="ARBA" id="ARBA00048970"/>
    </source>
</evidence>
<name>A0A0G0Z1Z7_9BACT</name>
<feature type="binding site" evidence="11">
    <location>
        <position position="152"/>
    </location>
    <ligand>
        <name>S-adenosyl-L-methionine</name>
        <dbReference type="ChEBI" id="CHEBI:59789"/>
    </ligand>
</feature>
<organism evidence="14 15">
    <name type="scientific">Candidatus Kuenenbacteria bacterium GW2011_GWA2_42_15</name>
    <dbReference type="NCBI Taxonomy" id="1618677"/>
    <lineage>
        <taxon>Bacteria</taxon>
        <taxon>Candidatus Kueneniibacteriota</taxon>
    </lineage>
</organism>
<accession>A0A0G0Z1Z7</accession>
<dbReference type="EC" id="2.1.1.166" evidence="6 11"/>
<dbReference type="InterPro" id="IPR015507">
    <property type="entry name" value="rRNA-MeTfrase_E"/>
</dbReference>
<keyword evidence="11" id="KW-0963">Cytoplasm</keyword>
<evidence type="ECO:0000313" key="14">
    <source>
        <dbReference type="EMBL" id="KKS42787.1"/>
    </source>
</evidence>
<evidence type="ECO:0000256" key="7">
    <source>
        <dbReference type="ARBA" id="ARBA00041129"/>
    </source>
</evidence>
<dbReference type="EMBL" id="LCCW01000007">
    <property type="protein sequence ID" value="KKS42787.1"/>
    <property type="molecule type" value="Genomic_DNA"/>
</dbReference>
<dbReference type="GO" id="GO:0008650">
    <property type="term" value="F:rRNA (uridine-2'-O-)-methyltransferase activity"/>
    <property type="evidence" value="ECO:0007669"/>
    <property type="project" value="UniProtKB-UniRule"/>
</dbReference>
<evidence type="ECO:0000256" key="5">
    <source>
        <dbReference type="ARBA" id="ARBA00037569"/>
    </source>
</evidence>
<evidence type="ECO:0000313" key="15">
    <source>
        <dbReference type="Proteomes" id="UP000034516"/>
    </source>
</evidence>
<dbReference type="PANTHER" id="PTHR10920">
    <property type="entry name" value="RIBOSOMAL RNA METHYLTRANSFERASE"/>
    <property type="match status" value="1"/>
</dbReference>
<evidence type="ECO:0000256" key="3">
    <source>
        <dbReference type="ARBA" id="ARBA00022679"/>
    </source>
</evidence>
<evidence type="ECO:0000256" key="6">
    <source>
        <dbReference type="ARBA" id="ARBA00038861"/>
    </source>
</evidence>
<protein>
    <recommendedName>
        <fullName evidence="7 11">Ribosomal RNA large subunit methyltransferase E</fullName>
        <ecNumber evidence="6 11">2.1.1.166</ecNumber>
    </recommendedName>
    <alternativeName>
        <fullName evidence="9 11">23S rRNA Um2552 methyltransferase</fullName>
    </alternativeName>
    <alternativeName>
        <fullName evidence="8 11">rRNA (uridine-2'-O-)-methyltransferase</fullName>
    </alternativeName>
</protein>
<gene>
    <name evidence="11" type="primary">rlmE</name>
    <name evidence="11" type="synonym">ftsJ</name>
    <name evidence="11" type="synonym">rrmJ</name>
    <name evidence="14" type="ORF">UV02_C0007G0003</name>
</gene>
<evidence type="ECO:0000256" key="8">
    <source>
        <dbReference type="ARBA" id="ARBA00041995"/>
    </source>
</evidence>
<feature type="domain" description="Ribosomal RNA methyltransferase FtsJ" evidence="13">
    <location>
        <begin position="59"/>
        <end position="233"/>
    </location>
</feature>
<evidence type="ECO:0000256" key="4">
    <source>
        <dbReference type="ARBA" id="ARBA00022691"/>
    </source>
</evidence>
<feature type="binding site" evidence="11">
    <location>
        <position position="93"/>
    </location>
    <ligand>
        <name>S-adenosyl-L-methionine</name>
        <dbReference type="ChEBI" id="CHEBI:59789"/>
    </ligand>
</feature>
<feature type="binding site" evidence="11">
    <location>
        <position position="111"/>
    </location>
    <ligand>
        <name>S-adenosyl-L-methionine</name>
        <dbReference type="ChEBI" id="CHEBI:59789"/>
    </ligand>
</feature>
<dbReference type="Gene3D" id="3.40.50.150">
    <property type="entry name" value="Vaccinia Virus protein VP39"/>
    <property type="match status" value="1"/>
</dbReference>
<dbReference type="SUPFAM" id="SSF53335">
    <property type="entry name" value="S-adenosyl-L-methionine-dependent methyltransferases"/>
    <property type="match status" value="1"/>
</dbReference>
<comment type="function">
    <text evidence="5 11">Specifically methylates the uridine in position 2552 of 23S rRNA at the 2'-O position of the ribose in the fully assembled 50S ribosomal subunit.</text>
</comment>
<dbReference type="InterPro" id="IPR029063">
    <property type="entry name" value="SAM-dependent_MTases_sf"/>
</dbReference>
<comment type="similarity">
    <text evidence="11">Belongs to the class I-like SAM-binding methyltransferase superfamily. RNA methyltransferase RlmE family.</text>
</comment>
<dbReference type="GO" id="GO:0005737">
    <property type="term" value="C:cytoplasm"/>
    <property type="evidence" value="ECO:0007669"/>
    <property type="project" value="UniProtKB-SubCell"/>
</dbReference>
<comment type="subcellular location">
    <subcellularLocation>
        <location evidence="11">Cytoplasm</location>
    </subcellularLocation>
</comment>
<dbReference type="InterPro" id="IPR050082">
    <property type="entry name" value="RNA_methyltr_RlmE"/>
</dbReference>
<dbReference type="Proteomes" id="UP000034516">
    <property type="component" value="Unassembled WGS sequence"/>
</dbReference>
<keyword evidence="2 11" id="KW-0489">Methyltransferase</keyword>
<dbReference type="HAMAP" id="MF_01547">
    <property type="entry name" value="RNA_methyltr_E"/>
    <property type="match status" value="1"/>
</dbReference>
<evidence type="ECO:0000256" key="12">
    <source>
        <dbReference type="PIRSR" id="PIRSR005461-1"/>
    </source>
</evidence>
<feature type="binding site" evidence="11">
    <location>
        <position position="91"/>
    </location>
    <ligand>
        <name>S-adenosyl-L-methionine</name>
        <dbReference type="ChEBI" id="CHEBI:59789"/>
    </ligand>
</feature>
<dbReference type="AlphaFoldDB" id="A0A0G0Z1Z7"/>
<dbReference type="PATRIC" id="fig|1618677.3.peg.151"/>
<dbReference type="Pfam" id="PF01728">
    <property type="entry name" value="FtsJ"/>
    <property type="match status" value="1"/>
</dbReference>
<keyword evidence="4 11" id="KW-0949">S-adenosyl-L-methionine</keyword>
<evidence type="ECO:0000256" key="1">
    <source>
        <dbReference type="ARBA" id="ARBA00022552"/>
    </source>
</evidence>
<comment type="catalytic activity">
    <reaction evidence="10 11">
        <text>uridine(2552) in 23S rRNA + S-adenosyl-L-methionine = 2'-O-methyluridine(2552) in 23S rRNA + S-adenosyl-L-homocysteine + H(+)</text>
        <dbReference type="Rhea" id="RHEA:42720"/>
        <dbReference type="Rhea" id="RHEA-COMP:10202"/>
        <dbReference type="Rhea" id="RHEA-COMP:10203"/>
        <dbReference type="ChEBI" id="CHEBI:15378"/>
        <dbReference type="ChEBI" id="CHEBI:57856"/>
        <dbReference type="ChEBI" id="CHEBI:59789"/>
        <dbReference type="ChEBI" id="CHEBI:65315"/>
        <dbReference type="ChEBI" id="CHEBI:74478"/>
        <dbReference type="EC" id="2.1.1.166"/>
    </reaction>
</comment>
<feature type="binding site" evidence="11">
    <location>
        <position position="128"/>
    </location>
    <ligand>
        <name>S-adenosyl-L-methionine</name>
        <dbReference type="ChEBI" id="CHEBI:59789"/>
    </ligand>
</feature>
<dbReference type="PANTHER" id="PTHR10920:SF18">
    <property type="entry name" value="RRNA METHYLTRANSFERASE 2, MITOCHONDRIAL"/>
    <property type="match status" value="1"/>
</dbReference>
<proteinExistence type="inferred from homology"/>
<reference evidence="14 15" key="1">
    <citation type="journal article" date="2015" name="Nature">
        <title>rRNA introns, odd ribosomes, and small enigmatic genomes across a large radiation of phyla.</title>
        <authorList>
            <person name="Brown C.T."/>
            <person name="Hug L.A."/>
            <person name="Thomas B.C."/>
            <person name="Sharon I."/>
            <person name="Castelle C.J."/>
            <person name="Singh A."/>
            <person name="Wilkins M.J."/>
            <person name="Williams K.H."/>
            <person name="Banfield J.F."/>
        </authorList>
    </citation>
    <scope>NUCLEOTIDE SEQUENCE [LARGE SCALE GENOMIC DNA]</scope>
</reference>
<feature type="active site" description="Proton acceptor" evidence="11 12">
    <location>
        <position position="192"/>
    </location>
</feature>
<sequence>MIYPKGGFEDWILGSSPRMTEKILVPRPRMTMQKIPIVFMSKSYIPQDQYFKKAKTLGYRARSVFKLEEIQNKFHILKSGMDVLDLGAAPGSWLQYASKIVGPKAKLIGLDLQKIEPIAKNIKTFVADILSPAAENLITKNHPTHFPLILSDLAPSTSGTKEVDHLKSIELNERVVSLAEKFLAPHGNLVLKIFQGADFDSFIKNLKRQFSRVTVFKPKASRDRSFEVYVIARK</sequence>
<evidence type="ECO:0000256" key="2">
    <source>
        <dbReference type="ARBA" id="ARBA00022603"/>
    </source>
</evidence>
<comment type="caution">
    <text evidence="14">The sequence shown here is derived from an EMBL/GenBank/DDBJ whole genome shotgun (WGS) entry which is preliminary data.</text>
</comment>
<keyword evidence="3 11" id="KW-0808">Transferase</keyword>